<evidence type="ECO:0000313" key="2">
    <source>
        <dbReference type="EMBL" id="MCL6295809.1"/>
    </source>
</evidence>
<sequence length="99" mass="11082">MLFVDTLIGLIFIICGLLVKKYPNLIAGYNSMTIEEKKKIDIKKLSTFLHNGLIITGALAIIVAILLFFLDIKQLYRLFAGIIIIVVGLLYTLINANKK</sequence>
<evidence type="ECO:0000313" key="3">
    <source>
        <dbReference type="Proteomes" id="UP001165381"/>
    </source>
</evidence>
<gene>
    <name evidence="2" type="ORF">M3P09_12435</name>
</gene>
<dbReference type="EMBL" id="JAMFLZ010000005">
    <property type="protein sequence ID" value="MCL6295809.1"/>
    <property type="molecule type" value="Genomic_DNA"/>
</dbReference>
<keyword evidence="1" id="KW-0812">Transmembrane</keyword>
<keyword evidence="1" id="KW-1133">Transmembrane helix</keyword>
<comment type="caution">
    <text evidence="2">The sequence shown here is derived from an EMBL/GenBank/DDBJ whole genome shotgun (WGS) entry which is preliminary data.</text>
</comment>
<evidence type="ECO:0000256" key="1">
    <source>
        <dbReference type="SAM" id="Phobius"/>
    </source>
</evidence>
<keyword evidence="3" id="KW-1185">Reference proteome</keyword>
<feature type="transmembrane region" description="Helical" evidence="1">
    <location>
        <begin position="6"/>
        <end position="27"/>
    </location>
</feature>
<dbReference type="Pfam" id="PF12650">
    <property type="entry name" value="DUF3784"/>
    <property type="match status" value="1"/>
</dbReference>
<name>A0ABT0QG36_9FLAO</name>
<dbReference type="Proteomes" id="UP001165381">
    <property type="component" value="Unassembled WGS sequence"/>
</dbReference>
<dbReference type="RefSeq" id="WP_249973392.1">
    <property type="nucleotide sequence ID" value="NZ_JAMFLZ010000005.1"/>
</dbReference>
<accession>A0ABT0QG36</accession>
<protein>
    <submittedName>
        <fullName evidence="2">DUF3784 domain-containing protein</fullName>
    </submittedName>
</protein>
<dbReference type="InterPro" id="IPR017259">
    <property type="entry name" value="UCP037672"/>
</dbReference>
<feature type="transmembrane region" description="Helical" evidence="1">
    <location>
        <begin position="48"/>
        <end position="69"/>
    </location>
</feature>
<feature type="transmembrane region" description="Helical" evidence="1">
    <location>
        <begin position="75"/>
        <end position="94"/>
    </location>
</feature>
<organism evidence="2 3">
    <name type="scientific">Jejuia spongiicola</name>
    <dbReference type="NCBI Taxonomy" id="2942207"/>
    <lineage>
        <taxon>Bacteria</taxon>
        <taxon>Pseudomonadati</taxon>
        <taxon>Bacteroidota</taxon>
        <taxon>Flavobacteriia</taxon>
        <taxon>Flavobacteriales</taxon>
        <taxon>Flavobacteriaceae</taxon>
        <taxon>Jejuia</taxon>
    </lineage>
</organism>
<reference evidence="2" key="1">
    <citation type="submission" date="2022-05" db="EMBL/GenBank/DDBJ databases">
        <authorList>
            <person name="Park J.-S."/>
        </authorList>
    </citation>
    <scope>NUCLEOTIDE SEQUENCE</scope>
    <source>
        <strain evidence="2">2012CJ34-3</strain>
    </source>
</reference>
<keyword evidence="1" id="KW-0472">Membrane</keyword>
<proteinExistence type="predicted"/>